<name>A0ABD0LG24_9CAEN</name>
<evidence type="ECO:0000256" key="4">
    <source>
        <dbReference type="PROSITE-ProRule" id="PRU00175"/>
    </source>
</evidence>
<dbReference type="PROSITE" id="PS50089">
    <property type="entry name" value="ZF_RING_2"/>
    <property type="match status" value="1"/>
</dbReference>
<feature type="domain" description="RING-type" evidence="5">
    <location>
        <begin position="524"/>
        <end position="567"/>
    </location>
</feature>
<protein>
    <recommendedName>
        <fullName evidence="9">RING finger protein 37</fullName>
    </recommendedName>
</protein>
<dbReference type="InterPro" id="IPR027370">
    <property type="entry name" value="Znf-RING_euk"/>
</dbReference>
<evidence type="ECO:0000259" key="6">
    <source>
        <dbReference type="PROSITE" id="PS51698"/>
    </source>
</evidence>
<dbReference type="SUPFAM" id="SSF57850">
    <property type="entry name" value="RING/U-box"/>
    <property type="match status" value="2"/>
</dbReference>
<accession>A0ABD0LG24</accession>
<dbReference type="PROSITE" id="PS51698">
    <property type="entry name" value="U_BOX"/>
    <property type="match status" value="1"/>
</dbReference>
<dbReference type="CDD" id="cd16660">
    <property type="entry name" value="RING-Ubox_RNF37"/>
    <property type="match status" value="1"/>
</dbReference>
<dbReference type="EMBL" id="JACVVK020000051">
    <property type="protein sequence ID" value="KAK7498353.1"/>
    <property type="molecule type" value="Genomic_DNA"/>
</dbReference>
<dbReference type="Gene3D" id="3.30.40.10">
    <property type="entry name" value="Zinc/RING finger domain, C3HC4 (zinc finger)"/>
    <property type="match status" value="2"/>
</dbReference>
<keyword evidence="3" id="KW-0862">Zinc</keyword>
<keyword evidence="1" id="KW-0479">Metal-binding</keyword>
<dbReference type="InterPro" id="IPR039925">
    <property type="entry name" value="RNF37_RING-Ubox"/>
</dbReference>
<dbReference type="InterPro" id="IPR017907">
    <property type="entry name" value="Znf_RING_CS"/>
</dbReference>
<evidence type="ECO:0000259" key="5">
    <source>
        <dbReference type="PROSITE" id="PS50089"/>
    </source>
</evidence>
<organism evidence="7 8">
    <name type="scientific">Batillaria attramentaria</name>
    <dbReference type="NCBI Taxonomy" id="370345"/>
    <lineage>
        <taxon>Eukaryota</taxon>
        <taxon>Metazoa</taxon>
        <taxon>Spiralia</taxon>
        <taxon>Lophotrochozoa</taxon>
        <taxon>Mollusca</taxon>
        <taxon>Gastropoda</taxon>
        <taxon>Caenogastropoda</taxon>
        <taxon>Sorbeoconcha</taxon>
        <taxon>Cerithioidea</taxon>
        <taxon>Batillariidae</taxon>
        <taxon>Batillaria</taxon>
    </lineage>
</organism>
<keyword evidence="2 4" id="KW-0863">Zinc-finger</keyword>
<evidence type="ECO:0000313" key="8">
    <source>
        <dbReference type="Proteomes" id="UP001519460"/>
    </source>
</evidence>
<dbReference type="Proteomes" id="UP001519460">
    <property type="component" value="Unassembled WGS sequence"/>
</dbReference>
<dbReference type="InterPro" id="IPR003613">
    <property type="entry name" value="Ubox_domain"/>
</dbReference>
<dbReference type="AlphaFoldDB" id="A0ABD0LG24"/>
<dbReference type="Pfam" id="PF13445">
    <property type="entry name" value="zf-RING_UBOX"/>
    <property type="match status" value="1"/>
</dbReference>
<comment type="caution">
    <text evidence="7">The sequence shown here is derived from an EMBL/GenBank/DDBJ whole genome shotgun (WGS) entry which is preliminary data.</text>
</comment>
<feature type="domain" description="U-box" evidence="6">
    <location>
        <begin position="294"/>
        <end position="374"/>
    </location>
</feature>
<dbReference type="Pfam" id="PF04564">
    <property type="entry name" value="U-box"/>
    <property type="match status" value="1"/>
</dbReference>
<evidence type="ECO:0000256" key="1">
    <source>
        <dbReference type="ARBA" id="ARBA00022723"/>
    </source>
</evidence>
<dbReference type="PROSITE" id="PS00518">
    <property type="entry name" value="ZF_RING_1"/>
    <property type="match status" value="1"/>
</dbReference>
<dbReference type="InterPro" id="IPR045696">
    <property type="entry name" value="Ubox5_N"/>
</dbReference>
<evidence type="ECO:0008006" key="9">
    <source>
        <dbReference type="Google" id="ProtNLM"/>
    </source>
</evidence>
<dbReference type="InterPro" id="IPR013083">
    <property type="entry name" value="Znf_RING/FYVE/PHD"/>
</dbReference>
<dbReference type="Pfam" id="PF19318">
    <property type="entry name" value="DUF5918"/>
    <property type="match status" value="1"/>
</dbReference>
<evidence type="ECO:0000256" key="2">
    <source>
        <dbReference type="ARBA" id="ARBA00022771"/>
    </source>
</evidence>
<dbReference type="InterPro" id="IPR001841">
    <property type="entry name" value="Znf_RING"/>
</dbReference>
<gene>
    <name evidence="7" type="ORF">BaRGS_00010307</name>
</gene>
<evidence type="ECO:0000313" key="7">
    <source>
        <dbReference type="EMBL" id="KAK7498353.1"/>
    </source>
</evidence>
<dbReference type="SMART" id="SM00504">
    <property type="entry name" value="Ubox"/>
    <property type="match status" value="1"/>
</dbReference>
<evidence type="ECO:0000256" key="3">
    <source>
        <dbReference type="ARBA" id="ARBA00022833"/>
    </source>
</evidence>
<keyword evidence="8" id="KW-1185">Reference proteome</keyword>
<proteinExistence type="predicted"/>
<reference evidence="7 8" key="1">
    <citation type="journal article" date="2023" name="Sci. Data">
        <title>Genome assembly of the Korean intertidal mud-creeper Batillaria attramentaria.</title>
        <authorList>
            <person name="Patra A.K."/>
            <person name="Ho P.T."/>
            <person name="Jun S."/>
            <person name="Lee S.J."/>
            <person name="Kim Y."/>
            <person name="Won Y.J."/>
        </authorList>
    </citation>
    <scope>NUCLEOTIDE SEQUENCE [LARGE SCALE GENOMIC DNA]</scope>
    <source>
        <strain evidence="7">Wonlab-2016</strain>
    </source>
</reference>
<dbReference type="PANTHER" id="PTHR13492:SF2">
    <property type="entry name" value="RING FINGER PROTEIN 37"/>
    <property type="match status" value="1"/>
</dbReference>
<dbReference type="GO" id="GO:0008270">
    <property type="term" value="F:zinc ion binding"/>
    <property type="evidence" value="ECO:0007669"/>
    <property type="project" value="UniProtKB-KW"/>
</dbReference>
<dbReference type="InterPro" id="IPR039847">
    <property type="entry name" value="Ubox5"/>
</dbReference>
<dbReference type="PANTHER" id="PTHR13492">
    <property type="entry name" value="RING FINGER PROTEIN 37"/>
    <property type="match status" value="1"/>
</dbReference>
<sequence length="580" mass="63851">MVIINFASEKLGSSIKSDKVSVDGYEAENLLCGDVGWQRKGFLAERFIKPPVTLTLRLPCPVNLYRIVIDPHVGGQRSSAVEIYTAVARRTVKMTKPSDDSRSSAVNFNTKNKNSVFTNSTRTNSNTDSSKAEIVSDPEPIFVRVANVRCLDSGQVCFTNPRFRADHPAAGNNLPGVDSFPHHAEIHNHQWWAVSAVEFVAIRITSAIGGGVVAIGRLEVWGQPARSCPSQVKEDITDRYIAMIKPRAETKHPHSHTAVCSGVNEDGSITDQSSEFQNSTDNCLPASDTIDQLQIPEEFLDSLTCEIMATPMLLPSGHTVDLSTVDRFSDAEATHGRQPSDPFTGLAFTTTRRPVLNKSLKVRIDRFLSENAQNSALEQVPRMLGHGSSLGASSLDVTTHSTITNMRLPTGLKTVSNIHMLKRKHEVLSLSVQSDSEDPPTKLTKIHSSTVSGQYHNNQRDFVTRNAMHSVKTETSTVFGGQHYSICHEDRLKDSLSNSLSAVLQGLPSFTTTPQVRTEERKQCSACSKDLERLEKTLYKLPCAHIICRACLTAIKRTSILTCPNCHAECKRADIVRIHV</sequence>